<feature type="non-terminal residue" evidence="1">
    <location>
        <position position="1"/>
    </location>
</feature>
<dbReference type="Gene3D" id="1.25.40.10">
    <property type="entry name" value="Tetratricopeptide repeat domain"/>
    <property type="match status" value="1"/>
</dbReference>
<proteinExistence type="predicted"/>
<sequence>VNLTPEGYPNRPKYLQNLGTRYESLYKRTSQLNDLEKAIKFSRQAVELSAELYYKKPQLYAKLANKLKSLYNKTQQSSYLEKAFEAAKMACNLAPKDYPNLGGWLNTLGIILVDRYKGKNNIEDLEKAI</sequence>
<organism evidence="1 2">
    <name type="scientific">Lepidopterella palustris CBS 459.81</name>
    <dbReference type="NCBI Taxonomy" id="1314670"/>
    <lineage>
        <taxon>Eukaryota</taxon>
        <taxon>Fungi</taxon>
        <taxon>Dikarya</taxon>
        <taxon>Ascomycota</taxon>
        <taxon>Pezizomycotina</taxon>
        <taxon>Dothideomycetes</taxon>
        <taxon>Pleosporomycetidae</taxon>
        <taxon>Mytilinidiales</taxon>
        <taxon>Argynnaceae</taxon>
        <taxon>Lepidopterella</taxon>
    </lineage>
</organism>
<evidence type="ECO:0000313" key="2">
    <source>
        <dbReference type="Proteomes" id="UP000250266"/>
    </source>
</evidence>
<dbReference type="Proteomes" id="UP000250266">
    <property type="component" value="Unassembled WGS sequence"/>
</dbReference>
<name>A0A8E2DZG5_9PEZI</name>
<evidence type="ECO:0000313" key="1">
    <source>
        <dbReference type="EMBL" id="OCK74499.1"/>
    </source>
</evidence>
<accession>A0A8E2DZG5</accession>
<dbReference type="AlphaFoldDB" id="A0A8E2DZG5"/>
<dbReference type="SUPFAM" id="SSF48452">
    <property type="entry name" value="TPR-like"/>
    <property type="match status" value="1"/>
</dbReference>
<dbReference type="InterPro" id="IPR011990">
    <property type="entry name" value="TPR-like_helical_dom_sf"/>
</dbReference>
<protein>
    <submittedName>
        <fullName evidence="1">Uncharacterized protein</fullName>
    </submittedName>
</protein>
<dbReference type="EMBL" id="KV745467">
    <property type="protein sequence ID" value="OCK74499.1"/>
    <property type="molecule type" value="Genomic_DNA"/>
</dbReference>
<gene>
    <name evidence="1" type="ORF">K432DRAFT_310596</name>
</gene>
<dbReference type="OrthoDB" id="3945816at2759"/>
<keyword evidence="2" id="KW-1185">Reference proteome</keyword>
<reference evidence="1 2" key="1">
    <citation type="journal article" date="2016" name="Nat. Commun.">
        <title>Ectomycorrhizal ecology is imprinted in the genome of the dominant symbiotic fungus Cenococcum geophilum.</title>
        <authorList>
            <consortium name="DOE Joint Genome Institute"/>
            <person name="Peter M."/>
            <person name="Kohler A."/>
            <person name="Ohm R.A."/>
            <person name="Kuo A."/>
            <person name="Krutzmann J."/>
            <person name="Morin E."/>
            <person name="Arend M."/>
            <person name="Barry K.W."/>
            <person name="Binder M."/>
            <person name="Choi C."/>
            <person name="Clum A."/>
            <person name="Copeland A."/>
            <person name="Grisel N."/>
            <person name="Haridas S."/>
            <person name="Kipfer T."/>
            <person name="LaButti K."/>
            <person name="Lindquist E."/>
            <person name="Lipzen A."/>
            <person name="Maire R."/>
            <person name="Meier B."/>
            <person name="Mihaltcheva S."/>
            <person name="Molinier V."/>
            <person name="Murat C."/>
            <person name="Poggeler S."/>
            <person name="Quandt C.A."/>
            <person name="Sperisen C."/>
            <person name="Tritt A."/>
            <person name="Tisserant E."/>
            <person name="Crous P.W."/>
            <person name="Henrissat B."/>
            <person name="Nehls U."/>
            <person name="Egli S."/>
            <person name="Spatafora J.W."/>
            <person name="Grigoriev I.V."/>
            <person name="Martin F.M."/>
        </authorList>
    </citation>
    <scope>NUCLEOTIDE SEQUENCE [LARGE SCALE GENOMIC DNA]</scope>
    <source>
        <strain evidence="1 2">CBS 459.81</strain>
    </source>
</reference>